<evidence type="ECO:0000256" key="2">
    <source>
        <dbReference type="ARBA" id="ARBA00023125"/>
    </source>
</evidence>
<dbReference type="Proteomes" id="UP001597510">
    <property type="component" value="Unassembled WGS sequence"/>
</dbReference>
<dbReference type="RefSeq" id="WP_340240025.1">
    <property type="nucleotide sequence ID" value="NZ_JBBEWC010000018.1"/>
</dbReference>
<dbReference type="PANTHER" id="PTHR30363">
    <property type="entry name" value="HTH-TYPE TRANSCRIPTIONAL REGULATOR SRLR-RELATED"/>
    <property type="match status" value="1"/>
</dbReference>
<dbReference type="InterPro" id="IPR001034">
    <property type="entry name" value="DeoR_HTH"/>
</dbReference>
<dbReference type="PRINTS" id="PR00037">
    <property type="entry name" value="HTHLACR"/>
</dbReference>
<dbReference type="Gene3D" id="1.10.10.10">
    <property type="entry name" value="Winged helix-like DNA-binding domain superfamily/Winged helix DNA-binding domain"/>
    <property type="match status" value="1"/>
</dbReference>
<accession>A0ABW5JDA1</accession>
<dbReference type="InterPro" id="IPR050313">
    <property type="entry name" value="Carb_Metab_HTH_regulators"/>
</dbReference>
<dbReference type="PROSITE" id="PS51000">
    <property type="entry name" value="HTH_DEOR_2"/>
    <property type="match status" value="1"/>
</dbReference>
<dbReference type="InterPro" id="IPR018356">
    <property type="entry name" value="Tscrpt_reg_HTH_DeoR_CS"/>
</dbReference>
<dbReference type="InterPro" id="IPR037171">
    <property type="entry name" value="NagB/RpiA_transferase-like"/>
</dbReference>
<sequence>MLKEERFEYILNGLKASNKVLFEELSKALSVSEDTIRRDIEILHKSGLLVKVRGGAINPNKNPLSFSDRAELYSESKSIIALKTQQLLQGVNTVFMDGGTTMLEVAARIPIDARFRIITNNIALIPALSAHKGIEIVVLGGRYNRLTQTNVGAQTCAEARKYQADLYLMGTCAIDSKVGITASVEEEGEVKTAFMESAFKTAVLSTHEKLETVDFYRVAPITKIETLITDLLSNDPKLDIYRGFGLEML</sequence>
<dbReference type="InterPro" id="IPR036390">
    <property type="entry name" value="WH_DNA-bd_sf"/>
</dbReference>
<dbReference type="PROSITE" id="PS00894">
    <property type="entry name" value="HTH_DEOR_1"/>
    <property type="match status" value="1"/>
</dbReference>
<keyword evidence="6" id="KW-1185">Reference proteome</keyword>
<gene>
    <name evidence="5" type="ORF">ACFSR2_19380</name>
</gene>
<dbReference type="SUPFAM" id="SSF46785">
    <property type="entry name" value="Winged helix' DNA-binding domain"/>
    <property type="match status" value="1"/>
</dbReference>
<dbReference type="SMART" id="SM01134">
    <property type="entry name" value="DeoRC"/>
    <property type="match status" value="1"/>
</dbReference>
<keyword evidence="1" id="KW-0805">Transcription regulation</keyword>
<dbReference type="Pfam" id="PF00455">
    <property type="entry name" value="DeoRC"/>
    <property type="match status" value="1"/>
</dbReference>
<proteinExistence type="predicted"/>
<evidence type="ECO:0000313" key="5">
    <source>
        <dbReference type="EMBL" id="MFD2523068.1"/>
    </source>
</evidence>
<dbReference type="GO" id="GO:0003677">
    <property type="term" value="F:DNA binding"/>
    <property type="evidence" value="ECO:0007669"/>
    <property type="project" value="UniProtKB-KW"/>
</dbReference>
<dbReference type="InterPro" id="IPR014036">
    <property type="entry name" value="DeoR-like_C"/>
</dbReference>
<comment type="caution">
    <text evidence="5">The sequence shown here is derived from an EMBL/GenBank/DDBJ whole genome shotgun (WGS) entry which is preliminary data.</text>
</comment>
<dbReference type="EMBL" id="JBHULC010000027">
    <property type="protein sequence ID" value="MFD2523068.1"/>
    <property type="molecule type" value="Genomic_DNA"/>
</dbReference>
<name>A0ABW5JDA1_9BACT</name>
<keyword evidence="3" id="KW-0804">Transcription</keyword>
<dbReference type="SMART" id="SM00420">
    <property type="entry name" value="HTH_DEOR"/>
    <property type="match status" value="1"/>
</dbReference>
<dbReference type="PANTHER" id="PTHR30363:SF44">
    <property type="entry name" value="AGA OPERON TRANSCRIPTIONAL REPRESSOR-RELATED"/>
    <property type="match status" value="1"/>
</dbReference>
<feature type="domain" description="HTH deoR-type" evidence="4">
    <location>
        <begin position="3"/>
        <end position="58"/>
    </location>
</feature>
<evidence type="ECO:0000259" key="4">
    <source>
        <dbReference type="PROSITE" id="PS51000"/>
    </source>
</evidence>
<dbReference type="InterPro" id="IPR036388">
    <property type="entry name" value="WH-like_DNA-bd_sf"/>
</dbReference>
<keyword evidence="2 5" id="KW-0238">DNA-binding</keyword>
<evidence type="ECO:0000256" key="1">
    <source>
        <dbReference type="ARBA" id="ARBA00023015"/>
    </source>
</evidence>
<evidence type="ECO:0000313" key="6">
    <source>
        <dbReference type="Proteomes" id="UP001597510"/>
    </source>
</evidence>
<dbReference type="Pfam" id="PF08220">
    <property type="entry name" value="HTH_DeoR"/>
    <property type="match status" value="1"/>
</dbReference>
<organism evidence="5 6">
    <name type="scientific">Emticicia soli</name>
    <dbReference type="NCBI Taxonomy" id="2027878"/>
    <lineage>
        <taxon>Bacteria</taxon>
        <taxon>Pseudomonadati</taxon>
        <taxon>Bacteroidota</taxon>
        <taxon>Cytophagia</taxon>
        <taxon>Cytophagales</taxon>
        <taxon>Leadbetterellaceae</taxon>
        <taxon>Emticicia</taxon>
    </lineage>
</organism>
<evidence type="ECO:0000256" key="3">
    <source>
        <dbReference type="ARBA" id="ARBA00023163"/>
    </source>
</evidence>
<reference evidence="6" key="1">
    <citation type="journal article" date="2019" name="Int. J. Syst. Evol. Microbiol.">
        <title>The Global Catalogue of Microorganisms (GCM) 10K type strain sequencing project: providing services to taxonomists for standard genome sequencing and annotation.</title>
        <authorList>
            <consortium name="The Broad Institute Genomics Platform"/>
            <consortium name="The Broad Institute Genome Sequencing Center for Infectious Disease"/>
            <person name="Wu L."/>
            <person name="Ma J."/>
        </authorList>
    </citation>
    <scope>NUCLEOTIDE SEQUENCE [LARGE SCALE GENOMIC DNA]</scope>
    <source>
        <strain evidence="6">KCTC 52344</strain>
    </source>
</reference>
<dbReference type="SUPFAM" id="SSF100950">
    <property type="entry name" value="NagB/RpiA/CoA transferase-like"/>
    <property type="match status" value="1"/>
</dbReference>
<protein>
    <submittedName>
        <fullName evidence="5">DeoR/GlpR family DNA-binding transcription regulator</fullName>
    </submittedName>
</protein>